<evidence type="ECO:0000256" key="5">
    <source>
        <dbReference type="ARBA" id="ARBA00023136"/>
    </source>
</evidence>
<feature type="disulfide bond" evidence="9">
    <location>
        <begin position="501"/>
        <end position="516"/>
    </location>
</feature>
<keyword evidence="10" id="KW-1185">Reference proteome</keyword>
<dbReference type="RefSeq" id="XP_012936096.1">
    <property type="nucleotide sequence ID" value="XM_013080642.2"/>
</dbReference>
<dbReference type="CDD" id="cd00112">
    <property type="entry name" value="LDLa"/>
    <property type="match status" value="6"/>
</dbReference>
<keyword evidence="6 9" id="KW-1015">Disulfide bond</keyword>
<feature type="disulfide bond" evidence="9">
    <location>
        <begin position="453"/>
        <end position="471"/>
    </location>
</feature>
<dbReference type="PANTHER" id="PTHR22722:SF14">
    <property type="entry name" value="MEGALIN, ISOFORM A"/>
    <property type="match status" value="1"/>
</dbReference>
<dbReference type="InterPro" id="IPR051221">
    <property type="entry name" value="LDLR-related"/>
</dbReference>
<dbReference type="InterPro" id="IPR036055">
    <property type="entry name" value="LDL_receptor-like_sf"/>
</dbReference>
<keyword evidence="7 11" id="KW-0675">Receptor</keyword>
<evidence type="ECO:0000256" key="2">
    <source>
        <dbReference type="ARBA" id="ARBA00022692"/>
    </source>
</evidence>
<feature type="disulfide bond" evidence="9">
    <location>
        <begin position="347"/>
        <end position="362"/>
    </location>
</feature>
<feature type="disulfide bond" evidence="9">
    <location>
        <begin position="465"/>
        <end position="480"/>
    </location>
</feature>
<name>A0ABM0ZWR4_APLCA</name>
<feature type="disulfide bond" evidence="9">
    <location>
        <begin position="163"/>
        <end position="181"/>
    </location>
</feature>
<keyword evidence="11" id="KW-0449">Lipoprotein</keyword>
<dbReference type="Proteomes" id="UP000694888">
    <property type="component" value="Unplaced"/>
</dbReference>
<feature type="disulfide bond" evidence="9">
    <location>
        <begin position="139"/>
        <end position="154"/>
    </location>
</feature>
<feature type="disulfide bond" evidence="9">
    <location>
        <begin position="175"/>
        <end position="190"/>
    </location>
</feature>
<feature type="disulfide bond" evidence="9">
    <location>
        <begin position="60"/>
        <end position="75"/>
    </location>
</feature>
<comment type="subcellular location">
    <subcellularLocation>
        <location evidence="1">Membrane</location>
        <topology evidence="1">Single-pass membrane protein</topology>
    </subcellularLocation>
</comment>
<feature type="disulfide bond" evidence="9">
    <location>
        <begin position="386"/>
        <end position="401"/>
    </location>
</feature>
<feature type="disulfide bond" evidence="9">
    <location>
        <begin position="427"/>
        <end position="442"/>
    </location>
</feature>
<feature type="disulfide bond" evidence="9">
    <location>
        <begin position="156"/>
        <end position="168"/>
    </location>
</feature>
<sequence>MNCLDDEFACSDRCIETSWVCDGEYDCPDSSDEQNCPIGCSGSNKFICDNGDCIPTAYRCDGDNDCGDDTDERNCPEKSTCKADQFMCNATRKCIPDSWKCDFQNDCDDNSDELGCPSCSGPTVFQCNNTGCIHSSYYCDGDDDCGDNSDEENCPCATDEFTCKSGECIGNRYHCDGEFDCNDNSDETDCPDIHPAACGDKLTLSDCAHMNVTSYPICLYEDDAFKYCREFCGLCIQNSTNSTISTISTNSTISTISTNSTDTSIILEAFAVCGNHYSKEHVRMLSSLWKTVCVSLLVAAVVQDCTAKGIKDAKKSKMTGASLKRAVSCQSDEFACTDRCIDSAWHCDSETDCPDGSDESGCPTGCSGSNKISCANGQCVPAAYACDGDDDCGDLTDERNCAAVTCQGHQFRCNISGFGCIPDSWKCDGDNDCGDNSDEIGCSGSCSANRFQCANTVCVYSSYICDGDDDCGDNSDETGCTCSSNEFTCKSGACIPKKYQCDGEFDCNDNSDERSCPDIHPGACGDKLTLADCIHMNSTTYPICQFEDDAFKYCREFCGLCDQS</sequence>
<feature type="disulfide bond" evidence="9">
    <location>
        <begin position="482"/>
        <end position="494"/>
    </location>
</feature>
<feature type="disulfide bond" evidence="9">
    <location>
        <begin position="446"/>
        <end position="458"/>
    </location>
</feature>
<keyword evidence="3" id="KW-0677">Repeat</keyword>
<accession>A0ABM0ZWR4</accession>
<feature type="disulfide bond" evidence="9">
    <location>
        <begin position="374"/>
        <end position="392"/>
    </location>
</feature>
<organism evidence="10 11">
    <name type="scientific">Aplysia californica</name>
    <name type="common">California sea hare</name>
    <dbReference type="NCBI Taxonomy" id="6500"/>
    <lineage>
        <taxon>Eukaryota</taxon>
        <taxon>Metazoa</taxon>
        <taxon>Spiralia</taxon>
        <taxon>Lophotrochozoa</taxon>
        <taxon>Mollusca</taxon>
        <taxon>Gastropoda</taxon>
        <taxon>Heterobranchia</taxon>
        <taxon>Euthyneura</taxon>
        <taxon>Tectipleura</taxon>
        <taxon>Aplysiida</taxon>
        <taxon>Aplysioidea</taxon>
        <taxon>Aplysiidae</taxon>
        <taxon>Aplysia</taxon>
    </lineage>
</organism>
<feature type="disulfide bond" evidence="9">
    <location>
        <begin position="127"/>
        <end position="145"/>
    </location>
</feature>
<dbReference type="InterPro" id="IPR023415">
    <property type="entry name" value="LDLR_class-A_CS"/>
</dbReference>
<evidence type="ECO:0000256" key="7">
    <source>
        <dbReference type="ARBA" id="ARBA00023170"/>
    </source>
</evidence>
<keyword evidence="8" id="KW-0325">Glycoprotein</keyword>
<proteinExistence type="predicted"/>
<evidence type="ECO:0000256" key="3">
    <source>
        <dbReference type="ARBA" id="ARBA00022737"/>
    </source>
</evidence>
<evidence type="ECO:0000256" key="8">
    <source>
        <dbReference type="ARBA" id="ARBA00023180"/>
    </source>
</evidence>
<dbReference type="PRINTS" id="PR00261">
    <property type="entry name" value="LDLRECEPTOR"/>
</dbReference>
<evidence type="ECO:0000256" key="6">
    <source>
        <dbReference type="ARBA" id="ARBA00023157"/>
    </source>
</evidence>
<comment type="caution">
    <text evidence="9">Lacks conserved residue(s) required for the propagation of feature annotation.</text>
</comment>
<keyword evidence="2" id="KW-0812">Transmembrane</keyword>
<evidence type="ECO:0000313" key="10">
    <source>
        <dbReference type="Proteomes" id="UP000694888"/>
    </source>
</evidence>
<keyword evidence="5" id="KW-0472">Membrane</keyword>
<protein>
    <submittedName>
        <fullName evidence="11">Low-density lipoprotein receptor-related protein 2</fullName>
    </submittedName>
</protein>
<dbReference type="InterPro" id="IPR002172">
    <property type="entry name" value="LDrepeatLR_classA_rpt"/>
</dbReference>
<feature type="disulfide bond" evidence="9">
    <location>
        <begin position="101"/>
        <end position="116"/>
    </location>
</feature>
<dbReference type="PROSITE" id="PS50068">
    <property type="entry name" value="LDLRA_2"/>
    <property type="match status" value="10"/>
</dbReference>
<dbReference type="SMART" id="SM00192">
    <property type="entry name" value="LDLa"/>
    <property type="match status" value="10"/>
</dbReference>
<dbReference type="PANTHER" id="PTHR22722">
    <property type="entry name" value="LOW-DENSITY LIPOPROTEIN RECEPTOR-RELATED PROTEIN 2-RELATED"/>
    <property type="match status" value="1"/>
</dbReference>
<dbReference type="Gene3D" id="4.10.400.10">
    <property type="entry name" value="Low-density Lipoprotein Receptor"/>
    <property type="match status" value="10"/>
</dbReference>
<dbReference type="Pfam" id="PF00057">
    <property type="entry name" value="Ldl_recept_a"/>
    <property type="match status" value="10"/>
</dbReference>
<dbReference type="SUPFAM" id="SSF57424">
    <property type="entry name" value="LDL receptor-like module"/>
    <property type="match status" value="10"/>
</dbReference>
<evidence type="ECO:0000256" key="9">
    <source>
        <dbReference type="PROSITE-ProRule" id="PRU00124"/>
    </source>
</evidence>
<dbReference type="GeneID" id="101849041"/>
<evidence type="ECO:0000256" key="1">
    <source>
        <dbReference type="ARBA" id="ARBA00004167"/>
    </source>
</evidence>
<dbReference type="PROSITE" id="PS01209">
    <property type="entry name" value="LDLRA_1"/>
    <property type="match status" value="5"/>
</dbReference>
<evidence type="ECO:0000256" key="4">
    <source>
        <dbReference type="ARBA" id="ARBA00022989"/>
    </source>
</evidence>
<feature type="disulfide bond" evidence="9">
    <location>
        <begin position="21"/>
        <end position="36"/>
    </location>
</feature>
<feature type="disulfide bond" evidence="9">
    <location>
        <begin position="48"/>
        <end position="66"/>
    </location>
</feature>
<keyword evidence="4" id="KW-1133">Transmembrane helix</keyword>
<gene>
    <name evidence="11" type="primary">LOC101849041</name>
</gene>
<evidence type="ECO:0000313" key="11">
    <source>
        <dbReference type="RefSeq" id="XP_012936096.1"/>
    </source>
</evidence>
<reference evidence="11" key="1">
    <citation type="submission" date="2025-08" db="UniProtKB">
        <authorList>
            <consortium name="RefSeq"/>
        </authorList>
    </citation>
    <scope>IDENTIFICATION</scope>
</reference>
<feature type="disulfide bond" evidence="9">
    <location>
        <begin position="489"/>
        <end position="507"/>
    </location>
</feature>